<keyword evidence="3" id="KW-1185">Reference proteome</keyword>
<sequence>MMDLIDIDTIYFIDKNTYFMGSQNQINLGFCYAIIRIYPVSLFLRKMTNHLWNQYRFLKLLK</sequence>
<accession>A0A521F5U6</accession>
<evidence type="ECO:0000313" key="3">
    <source>
        <dbReference type="Proteomes" id="UP000316916"/>
    </source>
</evidence>
<keyword evidence="1" id="KW-0472">Membrane</keyword>
<keyword evidence="1" id="KW-0812">Transmembrane</keyword>
<feature type="transmembrane region" description="Helical" evidence="1">
    <location>
        <begin position="26"/>
        <end position="44"/>
    </location>
</feature>
<name>A0A521F5U6_9FLAO</name>
<gene>
    <name evidence="2" type="ORF">SAMN06265171_111109</name>
</gene>
<dbReference type="Proteomes" id="UP000316916">
    <property type="component" value="Unassembled WGS sequence"/>
</dbReference>
<protein>
    <submittedName>
        <fullName evidence="2">Uncharacterized protein</fullName>
    </submittedName>
</protein>
<dbReference type="AlphaFoldDB" id="A0A521F5U6"/>
<dbReference type="EMBL" id="FXTC01000011">
    <property type="protein sequence ID" value="SMO90890.1"/>
    <property type="molecule type" value="Genomic_DNA"/>
</dbReference>
<organism evidence="2 3">
    <name type="scientific">Chryseobacterium rhizoplanae</name>
    <dbReference type="NCBI Taxonomy" id="1609531"/>
    <lineage>
        <taxon>Bacteria</taxon>
        <taxon>Pseudomonadati</taxon>
        <taxon>Bacteroidota</taxon>
        <taxon>Flavobacteriia</taxon>
        <taxon>Flavobacteriales</taxon>
        <taxon>Weeksellaceae</taxon>
        <taxon>Chryseobacterium group</taxon>
        <taxon>Chryseobacterium</taxon>
    </lineage>
</organism>
<evidence type="ECO:0000256" key="1">
    <source>
        <dbReference type="SAM" id="Phobius"/>
    </source>
</evidence>
<keyword evidence="1" id="KW-1133">Transmembrane helix</keyword>
<proteinExistence type="predicted"/>
<reference evidence="2 3" key="1">
    <citation type="submission" date="2017-05" db="EMBL/GenBank/DDBJ databases">
        <authorList>
            <person name="Varghese N."/>
            <person name="Submissions S."/>
        </authorList>
    </citation>
    <scope>NUCLEOTIDE SEQUENCE [LARGE SCALE GENOMIC DNA]</scope>
    <source>
        <strain evidence="2 3">DSM 29371</strain>
    </source>
</reference>
<evidence type="ECO:0000313" key="2">
    <source>
        <dbReference type="EMBL" id="SMO90890.1"/>
    </source>
</evidence>